<comment type="similarity">
    <text evidence="2">Belongs to the MAL13 family.</text>
</comment>
<keyword evidence="7" id="KW-0804">Transcription</keyword>
<keyword evidence="12" id="KW-1185">Reference proteome</keyword>
<evidence type="ECO:0000256" key="4">
    <source>
        <dbReference type="ARBA" id="ARBA00022833"/>
    </source>
</evidence>
<evidence type="ECO:0000313" key="11">
    <source>
        <dbReference type="EMBL" id="QBM90167.1"/>
    </source>
</evidence>
<dbReference type="STRING" id="2163413.A0A4P6XRH1"/>
<dbReference type="CDD" id="cd12148">
    <property type="entry name" value="fungal_TF_MHR"/>
    <property type="match status" value="1"/>
</dbReference>
<evidence type="ECO:0000256" key="3">
    <source>
        <dbReference type="ARBA" id="ARBA00022723"/>
    </source>
</evidence>
<dbReference type="Proteomes" id="UP000292447">
    <property type="component" value="Chromosome V"/>
</dbReference>
<evidence type="ECO:0000256" key="2">
    <source>
        <dbReference type="ARBA" id="ARBA00009382"/>
    </source>
</evidence>
<feature type="compositionally biased region" description="Basic residues" evidence="9">
    <location>
        <begin position="52"/>
        <end position="66"/>
    </location>
</feature>
<dbReference type="GO" id="GO:0008270">
    <property type="term" value="F:zinc ion binding"/>
    <property type="evidence" value="ECO:0007669"/>
    <property type="project" value="InterPro"/>
</dbReference>
<evidence type="ECO:0000256" key="7">
    <source>
        <dbReference type="ARBA" id="ARBA00023163"/>
    </source>
</evidence>
<keyword evidence="5" id="KW-0805">Transcription regulation</keyword>
<dbReference type="GO" id="GO:0003677">
    <property type="term" value="F:DNA binding"/>
    <property type="evidence" value="ECO:0007669"/>
    <property type="project" value="UniProtKB-KW"/>
</dbReference>
<comment type="subcellular location">
    <subcellularLocation>
        <location evidence="1">Nucleus</location>
    </subcellularLocation>
</comment>
<accession>A0A4P6XRH1</accession>
<name>A0A4P6XRH1_9ASCO</name>
<dbReference type="AlphaFoldDB" id="A0A4P6XRH1"/>
<dbReference type="InterPro" id="IPR050797">
    <property type="entry name" value="Carb_Metab_Trans_Reg"/>
</dbReference>
<feature type="domain" description="Zn(2)-C6 fungal-type" evidence="10">
    <location>
        <begin position="18"/>
        <end position="48"/>
    </location>
</feature>
<evidence type="ECO:0000256" key="8">
    <source>
        <dbReference type="ARBA" id="ARBA00023242"/>
    </source>
</evidence>
<protein>
    <submittedName>
        <fullName evidence="11">Transcription factor domain-containing protein</fullName>
    </submittedName>
</protein>
<evidence type="ECO:0000256" key="6">
    <source>
        <dbReference type="ARBA" id="ARBA00023125"/>
    </source>
</evidence>
<dbReference type="InterPro" id="IPR007219">
    <property type="entry name" value="XnlR_reg_dom"/>
</dbReference>
<dbReference type="InterPro" id="IPR036864">
    <property type="entry name" value="Zn2-C6_fun-type_DNA-bd_sf"/>
</dbReference>
<dbReference type="SMART" id="SM00906">
    <property type="entry name" value="Fungal_trans"/>
    <property type="match status" value="1"/>
</dbReference>
<dbReference type="CDD" id="cd00067">
    <property type="entry name" value="GAL4"/>
    <property type="match status" value="1"/>
</dbReference>
<dbReference type="PANTHER" id="PTHR31668">
    <property type="entry name" value="GLUCOSE TRANSPORT TRANSCRIPTION REGULATOR RGT1-RELATED-RELATED"/>
    <property type="match status" value="1"/>
</dbReference>
<evidence type="ECO:0000259" key="10">
    <source>
        <dbReference type="PROSITE" id="PS00463"/>
    </source>
</evidence>
<dbReference type="Pfam" id="PF04082">
    <property type="entry name" value="Fungal_trans"/>
    <property type="match status" value="1"/>
</dbReference>
<dbReference type="PROSITE" id="PS00463">
    <property type="entry name" value="ZN2_CY6_FUNGAL_1"/>
    <property type="match status" value="1"/>
</dbReference>
<proteinExistence type="inferred from homology"/>
<organism evidence="11 12">
    <name type="scientific">Metschnikowia aff. pulcherrima</name>
    <dbReference type="NCBI Taxonomy" id="2163413"/>
    <lineage>
        <taxon>Eukaryota</taxon>
        <taxon>Fungi</taxon>
        <taxon>Dikarya</taxon>
        <taxon>Ascomycota</taxon>
        <taxon>Saccharomycotina</taxon>
        <taxon>Pichiomycetes</taxon>
        <taxon>Metschnikowiaceae</taxon>
        <taxon>Metschnikowia</taxon>
    </lineage>
</organism>
<reference evidence="12" key="1">
    <citation type="submission" date="2019-03" db="EMBL/GenBank/DDBJ databases">
        <title>Snf2 controls pulcherriminic acid biosynthesis and connects pigmentation and antifungal activity of the yeast Metschnikowia pulcherrima.</title>
        <authorList>
            <person name="Gore-Lloyd D."/>
            <person name="Sumann I."/>
            <person name="Brachmann A.O."/>
            <person name="Schneeberger K."/>
            <person name="Ortiz-Merino R.A."/>
            <person name="Moreno-Beltran M."/>
            <person name="Schlaefli M."/>
            <person name="Kirner P."/>
            <person name="Santos Kron A."/>
            <person name="Wolfe K.H."/>
            <person name="Piel J."/>
            <person name="Ahrens C.H."/>
            <person name="Henk D."/>
            <person name="Freimoser F.M."/>
        </authorList>
    </citation>
    <scope>NUCLEOTIDE SEQUENCE [LARGE SCALE GENOMIC DNA]</scope>
    <source>
        <strain evidence="12">APC 1.2</strain>
    </source>
</reference>
<dbReference type="GO" id="GO:0006351">
    <property type="term" value="P:DNA-templated transcription"/>
    <property type="evidence" value="ECO:0007669"/>
    <property type="project" value="InterPro"/>
</dbReference>
<dbReference type="Gene3D" id="4.10.240.10">
    <property type="entry name" value="Zn(2)-C6 fungal-type DNA-binding domain"/>
    <property type="match status" value="1"/>
</dbReference>
<dbReference type="GO" id="GO:0000981">
    <property type="term" value="F:DNA-binding transcription factor activity, RNA polymerase II-specific"/>
    <property type="evidence" value="ECO:0007669"/>
    <property type="project" value="InterPro"/>
</dbReference>
<dbReference type="InterPro" id="IPR001138">
    <property type="entry name" value="Zn2Cys6_DnaBD"/>
</dbReference>
<evidence type="ECO:0000256" key="5">
    <source>
        <dbReference type="ARBA" id="ARBA00023015"/>
    </source>
</evidence>
<dbReference type="EMBL" id="CP034460">
    <property type="protein sequence ID" value="QBM90167.1"/>
    <property type="molecule type" value="Genomic_DNA"/>
</dbReference>
<keyword evidence="3" id="KW-0479">Metal-binding</keyword>
<dbReference type="PANTHER" id="PTHR31668:SF18">
    <property type="entry name" value="MALTOSE FERMENTATION REGULATORY PROTEIN MAL13-RELATED"/>
    <property type="match status" value="1"/>
</dbReference>
<evidence type="ECO:0000313" key="12">
    <source>
        <dbReference type="Proteomes" id="UP000292447"/>
    </source>
</evidence>
<dbReference type="GO" id="GO:0005634">
    <property type="term" value="C:nucleus"/>
    <property type="evidence" value="ECO:0007669"/>
    <property type="project" value="UniProtKB-SubCell"/>
</dbReference>
<feature type="region of interest" description="Disordered" evidence="9">
    <location>
        <begin position="52"/>
        <end position="74"/>
    </location>
</feature>
<dbReference type="SUPFAM" id="SSF57701">
    <property type="entry name" value="Zn2/Cys6 DNA-binding domain"/>
    <property type="match status" value="1"/>
</dbReference>
<keyword evidence="8" id="KW-0539">Nucleus</keyword>
<evidence type="ECO:0000256" key="9">
    <source>
        <dbReference type="SAM" id="MobiDB-lite"/>
    </source>
</evidence>
<sequence>MIVNLLRESKKRGKYGRPCDRCAARRIRCLTSEDSAFCTGCLNLGEKCTRDRVRKKSGPKNGRRSRSLPDSLTESSETLYGMANDAHTAEVGHDDVFSDHTHPFAMRMDSSRNTSGYEMPQMLLSNISFQGHSISGPLDPRALGQHEHQSPRQFFDGHVIQQPMRGPHTLTGFHAVGSQQPMIPQFSGHTPPLAQLQYPETGLHLNQQPYSIYTHNVTPLQSEVRQKSLDGVQNAGQQNARCSPINSEDLLSAFKSSLSPHVARISLESLQLLVNIFQTCFYGYWPVLSLSELILNILDGADPAIEGNHIILNEKNAMSYALCCAVCAAVTTQLSFVSNENLALLVGPVTDEDYSNEAKRVRNLFDHNENPCIETLLSSFFLYAHYANQKGKITQAKMYLREAITMAQILGLHEKSHYTSKSRAEVHRKRKIYYTLLVTERYVCFEEGLPVILDPCIEFPEVADEEHPQLFVGFYELIQIFSVPSKEFFFEMNQYRHENISEEKPLAEKRQWILAVQERLGMPRQLLKDVSTPHKLNIILSKAWIRAIACHITWNNGMLRLLEHSHDCFGYDFPLMNAQEFLMESSYLPNMAFETNGPGICVKLLEMANSLSFTVQQSLDQLVGLSVLESLFGLVNKFKNDVTLPMKVYQGIANLIARHKLKVVPRLIESHDPGFIPEEFLTGTIEELLEDGQEETLKAEFSPAEFSPFSRQISDQGLGMLLSVPSFFNMRYAQMDESALQQK</sequence>
<keyword evidence="6" id="KW-0238">DNA-binding</keyword>
<gene>
    <name evidence="11" type="primary">MPUL0E04080</name>
    <name evidence="11" type="ORF">METSCH_E04080</name>
</gene>
<evidence type="ECO:0000256" key="1">
    <source>
        <dbReference type="ARBA" id="ARBA00004123"/>
    </source>
</evidence>
<keyword evidence="4" id="KW-0862">Zinc</keyword>